<dbReference type="InterPro" id="IPR015422">
    <property type="entry name" value="PyrdxlP-dep_Trfase_small"/>
</dbReference>
<evidence type="ECO:0000313" key="6">
    <source>
        <dbReference type="EMBL" id="MBP1920004.1"/>
    </source>
</evidence>
<evidence type="ECO:0000256" key="2">
    <source>
        <dbReference type="ARBA" id="ARBA00022576"/>
    </source>
</evidence>
<dbReference type="SUPFAM" id="SSF53383">
    <property type="entry name" value="PLP-dependent transferases"/>
    <property type="match status" value="1"/>
</dbReference>
<sequence length="329" mass="37796">MIRINKNESPVPSLSEEKIREIIQETPFFRYPAEEHDRFVEAYAKFHHLDPQCIAIANGSDEWIQKFMILLGDGPMMTLDPDFSMYEGYARQLKRPVIKVPCNDDFTFDEERTVQAIREHKPSFFIFSQPNNPTGAMHSDSFVQAIADAVTESGGYLVVDEAYLEFSSKTYDKPAGDNVITIRTLSKIYGLAGLRIGVAVSTRNTIEMLNSIAHPYPVNSLSLNIGTYLLTHEEDLRTFFSRQRALSDKLKEIFRDTVSDVIEVLPSETNFVFTYGKNAPSLGEYIMEKGFLPRLYKDERLKDVVRYSIAEEKDLERLHEVLKEWRAKL</sequence>
<dbReference type="EMBL" id="JAGGKC010000022">
    <property type="protein sequence ID" value="MBP1920004.1"/>
    <property type="molecule type" value="Genomic_DNA"/>
</dbReference>
<dbReference type="Pfam" id="PF00155">
    <property type="entry name" value="Aminotran_1_2"/>
    <property type="match status" value="1"/>
</dbReference>
<keyword evidence="3 6" id="KW-0808">Transferase</keyword>
<feature type="domain" description="Aminotransferase class I/classII large" evidence="5">
    <location>
        <begin position="8"/>
        <end position="280"/>
    </location>
</feature>
<gene>
    <name evidence="6" type="ORF">J2Z34_002502</name>
</gene>
<dbReference type="Gene3D" id="3.90.1150.10">
    <property type="entry name" value="Aspartate Aminotransferase, domain 1"/>
    <property type="match status" value="1"/>
</dbReference>
<dbReference type="PANTHER" id="PTHR42885:SF2">
    <property type="entry name" value="HISTIDINOL-PHOSPHATE AMINOTRANSFERASE"/>
    <property type="match status" value="1"/>
</dbReference>
<evidence type="ECO:0000256" key="3">
    <source>
        <dbReference type="ARBA" id="ARBA00022679"/>
    </source>
</evidence>
<proteinExistence type="predicted"/>
<dbReference type="RefSeq" id="WP_209460184.1">
    <property type="nucleotide sequence ID" value="NZ_JAGGKC010000022.1"/>
</dbReference>
<evidence type="ECO:0000313" key="7">
    <source>
        <dbReference type="Proteomes" id="UP001519271"/>
    </source>
</evidence>
<keyword evidence="7" id="KW-1185">Reference proteome</keyword>
<comment type="cofactor">
    <cofactor evidence="1">
        <name>pyridoxal 5'-phosphate</name>
        <dbReference type="ChEBI" id="CHEBI:597326"/>
    </cofactor>
</comment>
<organism evidence="6 7">
    <name type="scientific">Youngiibacter multivorans</name>
    <dbReference type="NCBI Taxonomy" id="937251"/>
    <lineage>
        <taxon>Bacteria</taxon>
        <taxon>Bacillati</taxon>
        <taxon>Bacillota</taxon>
        <taxon>Clostridia</taxon>
        <taxon>Eubacteriales</taxon>
        <taxon>Clostridiaceae</taxon>
        <taxon>Youngiibacter</taxon>
    </lineage>
</organism>
<dbReference type="GO" id="GO:0004400">
    <property type="term" value="F:histidinol-phosphate transaminase activity"/>
    <property type="evidence" value="ECO:0007669"/>
    <property type="project" value="UniProtKB-EC"/>
</dbReference>
<dbReference type="Proteomes" id="UP001519271">
    <property type="component" value="Unassembled WGS sequence"/>
</dbReference>
<evidence type="ECO:0000256" key="1">
    <source>
        <dbReference type="ARBA" id="ARBA00001933"/>
    </source>
</evidence>
<keyword evidence="2 6" id="KW-0032">Aminotransferase</keyword>
<accession>A0ABS4G651</accession>
<dbReference type="PANTHER" id="PTHR42885">
    <property type="entry name" value="HISTIDINOL-PHOSPHATE AMINOTRANSFERASE-RELATED"/>
    <property type="match status" value="1"/>
</dbReference>
<evidence type="ECO:0000256" key="4">
    <source>
        <dbReference type="ARBA" id="ARBA00022898"/>
    </source>
</evidence>
<protein>
    <submittedName>
        <fullName evidence="6">Histidinol-phosphate aminotransferase</fullName>
        <ecNumber evidence="6">2.6.1.9</ecNumber>
    </submittedName>
</protein>
<keyword evidence="4" id="KW-0663">Pyridoxal phosphate</keyword>
<comment type="caution">
    <text evidence="6">The sequence shown here is derived from an EMBL/GenBank/DDBJ whole genome shotgun (WGS) entry which is preliminary data.</text>
</comment>
<dbReference type="CDD" id="cd00609">
    <property type="entry name" value="AAT_like"/>
    <property type="match status" value="1"/>
</dbReference>
<dbReference type="EC" id="2.6.1.9" evidence="6"/>
<name>A0ABS4G651_9CLOT</name>
<dbReference type="Gene3D" id="3.40.640.10">
    <property type="entry name" value="Type I PLP-dependent aspartate aminotransferase-like (Major domain)"/>
    <property type="match status" value="1"/>
</dbReference>
<reference evidence="6 7" key="1">
    <citation type="submission" date="2021-03" db="EMBL/GenBank/DDBJ databases">
        <title>Genomic Encyclopedia of Type Strains, Phase IV (KMG-IV): sequencing the most valuable type-strain genomes for metagenomic binning, comparative biology and taxonomic classification.</title>
        <authorList>
            <person name="Goeker M."/>
        </authorList>
    </citation>
    <scope>NUCLEOTIDE SEQUENCE [LARGE SCALE GENOMIC DNA]</scope>
    <source>
        <strain evidence="6 7">DSM 6139</strain>
    </source>
</reference>
<dbReference type="InterPro" id="IPR004839">
    <property type="entry name" value="Aminotransferase_I/II_large"/>
</dbReference>
<dbReference type="InterPro" id="IPR015421">
    <property type="entry name" value="PyrdxlP-dep_Trfase_major"/>
</dbReference>
<dbReference type="InterPro" id="IPR015424">
    <property type="entry name" value="PyrdxlP-dep_Trfase"/>
</dbReference>
<evidence type="ECO:0000259" key="5">
    <source>
        <dbReference type="Pfam" id="PF00155"/>
    </source>
</evidence>